<dbReference type="SUPFAM" id="SSF51735">
    <property type="entry name" value="NAD(P)-binding Rossmann-fold domains"/>
    <property type="match status" value="1"/>
</dbReference>
<feature type="domain" description="Gfo/Idh/MocA-like oxidoreductase N-terminal" evidence="1">
    <location>
        <begin position="11"/>
        <end position="119"/>
    </location>
</feature>
<dbReference type="Gene3D" id="3.40.50.720">
    <property type="entry name" value="NAD(P)-binding Rossmann-like Domain"/>
    <property type="match status" value="1"/>
</dbReference>
<accession>A0ABV7KZZ6</accession>
<dbReference type="Gene3D" id="3.30.360.10">
    <property type="entry name" value="Dihydrodipicolinate Reductase, domain 2"/>
    <property type="match status" value="1"/>
</dbReference>
<dbReference type="Pfam" id="PF01408">
    <property type="entry name" value="GFO_IDH_MocA"/>
    <property type="match status" value="1"/>
</dbReference>
<dbReference type="EMBL" id="JBHRTR010000025">
    <property type="protein sequence ID" value="MFC3227739.1"/>
    <property type="molecule type" value="Genomic_DNA"/>
</dbReference>
<organism evidence="2 3">
    <name type="scientific">Marinibaculum pumilum</name>
    <dbReference type="NCBI Taxonomy" id="1766165"/>
    <lineage>
        <taxon>Bacteria</taxon>
        <taxon>Pseudomonadati</taxon>
        <taxon>Pseudomonadota</taxon>
        <taxon>Alphaproteobacteria</taxon>
        <taxon>Rhodospirillales</taxon>
        <taxon>Rhodospirillaceae</taxon>
        <taxon>Marinibaculum</taxon>
    </lineage>
</organism>
<sequence length="318" mass="33908">MKENAMARSLAIGIAGLGKIARDQHLPAIAAHDGFHLAATADPAGGIDGVEHHDSLDALLAARPDVAAVALCVPPQLRYGLARTALLAGRHVLLEKPPGVTVAEVLALDRLAAERNLSLFATWHSRHALGVAPAKAWCAANRPRRVRVDWREDVRWSHPGQQWIWQPGGFGAFDFAINALSILTEILPAPLRVTRSALDFPANRETPIAARLELAGELPGEAGLQVEAVIDWRSEGDPVWDILVEGAGGRLALTAGGAELAIDGAAQRLQGPGEYADIYDRFAALVAAGERDVDPAPQILTADAFLLGRIRRVGPFED</sequence>
<dbReference type="InterPro" id="IPR036291">
    <property type="entry name" value="NAD(P)-bd_dom_sf"/>
</dbReference>
<reference evidence="3" key="1">
    <citation type="journal article" date="2019" name="Int. J. Syst. Evol. Microbiol.">
        <title>The Global Catalogue of Microorganisms (GCM) 10K type strain sequencing project: providing services to taxonomists for standard genome sequencing and annotation.</title>
        <authorList>
            <consortium name="The Broad Institute Genomics Platform"/>
            <consortium name="The Broad Institute Genome Sequencing Center for Infectious Disease"/>
            <person name="Wu L."/>
            <person name="Ma J."/>
        </authorList>
    </citation>
    <scope>NUCLEOTIDE SEQUENCE [LARGE SCALE GENOMIC DNA]</scope>
    <source>
        <strain evidence="3">KCTC 42964</strain>
    </source>
</reference>
<protein>
    <submittedName>
        <fullName evidence="2">Gfo/Idh/MocA family protein</fullName>
    </submittedName>
</protein>
<evidence type="ECO:0000313" key="3">
    <source>
        <dbReference type="Proteomes" id="UP001595528"/>
    </source>
</evidence>
<gene>
    <name evidence="2" type="ORF">ACFOGJ_10880</name>
</gene>
<dbReference type="Proteomes" id="UP001595528">
    <property type="component" value="Unassembled WGS sequence"/>
</dbReference>
<name>A0ABV7KZZ6_9PROT</name>
<evidence type="ECO:0000313" key="2">
    <source>
        <dbReference type="EMBL" id="MFC3227739.1"/>
    </source>
</evidence>
<dbReference type="InterPro" id="IPR050463">
    <property type="entry name" value="Gfo/Idh/MocA_oxidrdct_glycsds"/>
</dbReference>
<comment type="caution">
    <text evidence="2">The sequence shown here is derived from an EMBL/GenBank/DDBJ whole genome shotgun (WGS) entry which is preliminary data.</text>
</comment>
<evidence type="ECO:0000259" key="1">
    <source>
        <dbReference type="Pfam" id="PF01408"/>
    </source>
</evidence>
<dbReference type="PANTHER" id="PTHR43818">
    <property type="entry name" value="BCDNA.GH03377"/>
    <property type="match status" value="1"/>
</dbReference>
<keyword evidence="3" id="KW-1185">Reference proteome</keyword>
<dbReference type="InterPro" id="IPR000683">
    <property type="entry name" value="Gfo/Idh/MocA-like_OxRdtase_N"/>
</dbReference>
<proteinExistence type="predicted"/>
<dbReference type="PANTHER" id="PTHR43818:SF7">
    <property type="entry name" value="DEHYDROGENASE"/>
    <property type="match status" value="1"/>
</dbReference>